<evidence type="ECO:0000256" key="4">
    <source>
        <dbReference type="ARBA" id="ARBA00023237"/>
    </source>
</evidence>
<evidence type="ECO:0000256" key="1">
    <source>
        <dbReference type="ARBA" id="ARBA00022729"/>
    </source>
</evidence>
<reference evidence="7 8" key="2">
    <citation type="submission" date="2019-09" db="EMBL/GenBank/DDBJ databases">
        <authorList>
            <person name="Mazur A."/>
        </authorList>
    </citation>
    <scope>NUCLEOTIDE SEQUENCE [LARGE SCALE GENOMIC DNA]</scope>
    <source>
        <strain evidence="7 8">3729k</strain>
    </source>
</reference>
<dbReference type="Gene3D" id="3.30.160.150">
    <property type="entry name" value="Lipoprotein like domain"/>
    <property type="match status" value="1"/>
</dbReference>
<evidence type="ECO:0000313" key="7">
    <source>
        <dbReference type="EMBL" id="KAA2286276.1"/>
    </source>
</evidence>
<comment type="subcellular location">
    <subcellularLocation>
        <location evidence="6">Cell outer membrane</location>
        <topology evidence="6">Lipid-anchor</topology>
    </subcellularLocation>
</comment>
<dbReference type="GO" id="GO:0001530">
    <property type="term" value="F:lipopolysaccharide binding"/>
    <property type="evidence" value="ECO:0007669"/>
    <property type="project" value="TreeGrafter"/>
</dbReference>
<dbReference type="PANTHER" id="PTHR38098">
    <property type="entry name" value="LPS-ASSEMBLY LIPOPROTEIN LPTE"/>
    <property type="match status" value="1"/>
</dbReference>
<dbReference type="AlphaFoldDB" id="A0A5B2ZDS9"/>
<accession>A0A5B2ZDS9</accession>
<dbReference type="PANTHER" id="PTHR38098:SF1">
    <property type="entry name" value="LPS-ASSEMBLY LIPOPROTEIN LPTE"/>
    <property type="match status" value="1"/>
</dbReference>
<dbReference type="HAMAP" id="MF_01186">
    <property type="entry name" value="LPS_assembly_LptE"/>
    <property type="match status" value="1"/>
</dbReference>
<keyword evidence="8" id="KW-1185">Reference proteome</keyword>
<evidence type="ECO:0000256" key="3">
    <source>
        <dbReference type="ARBA" id="ARBA00023139"/>
    </source>
</evidence>
<sequence length="164" mass="17874">MHRILLLLCLALLVAACGFRPRGSLEIGSDLGPLRVQAGDPYSPLAQGVANALRRAGVELAGPGAGPTALLRLSGESLRTRPLTVDRSAKVREYETIYRVDLELRDATGAVRVPRQRIEISRDFTYDTGASIGTPAEQELIEDELRRDMQAAILRRLDAALRAD</sequence>
<comment type="subunit">
    <text evidence="6">Component of the lipopolysaccharide transport and assembly complex. Interacts with LptD.</text>
</comment>
<comment type="similarity">
    <text evidence="6">Belongs to the LptE lipoprotein family.</text>
</comment>
<dbReference type="GO" id="GO:1990351">
    <property type="term" value="C:transporter complex"/>
    <property type="evidence" value="ECO:0007669"/>
    <property type="project" value="TreeGrafter"/>
</dbReference>
<dbReference type="RefSeq" id="WP_149859498.1">
    <property type="nucleotide sequence ID" value="NZ_VUOD01000001.1"/>
</dbReference>
<dbReference type="Proteomes" id="UP000322165">
    <property type="component" value="Unassembled WGS sequence"/>
</dbReference>
<dbReference type="EMBL" id="VUOD01000001">
    <property type="protein sequence ID" value="KAA2286276.1"/>
    <property type="molecule type" value="Genomic_DNA"/>
</dbReference>
<keyword evidence="4 6" id="KW-0998">Cell outer membrane</keyword>
<evidence type="ECO:0000313" key="8">
    <source>
        <dbReference type="Proteomes" id="UP000322165"/>
    </source>
</evidence>
<dbReference type="GO" id="GO:0043165">
    <property type="term" value="P:Gram-negative-bacterium-type cell outer membrane assembly"/>
    <property type="evidence" value="ECO:0007669"/>
    <property type="project" value="UniProtKB-UniRule"/>
</dbReference>
<dbReference type="Pfam" id="PF04390">
    <property type="entry name" value="LptE"/>
    <property type="match status" value="1"/>
</dbReference>
<organism evidence="7 8">
    <name type="scientific">Arenimonas fontis</name>
    <dbReference type="NCBI Taxonomy" id="2608255"/>
    <lineage>
        <taxon>Bacteria</taxon>
        <taxon>Pseudomonadati</taxon>
        <taxon>Pseudomonadota</taxon>
        <taxon>Gammaproteobacteria</taxon>
        <taxon>Lysobacterales</taxon>
        <taxon>Lysobacteraceae</taxon>
        <taxon>Arenimonas</taxon>
    </lineage>
</organism>
<name>A0A5B2ZDS9_9GAMM</name>
<keyword evidence="5 6" id="KW-0449">Lipoprotein</keyword>
<dbReference type="PROSITE" id="PS51257">
    <property type="entry name" value="PROKAR_LIPOPROTEIN"/>
    <property type="match status" value="1"/>
</dbReference>
<gene>
    <name evidence="6" type="primary">lptE</name>
    <name evidence="7" type="ORF">F0415_01910</name>
</gene>
<dbReference type="GO" id="GO:0015920">
    <property type="term" value="P:lipopolysaccharide transport"/>
    <property type="evidence" value="ECO:0007669"/>
    <property type="project" value="TreeGrafter"/>
</dbReference>
<dbReference type="InterPro" id="IPR007485">
    <property type="entry name" value="LPS_assembly_LptE"/>
</dbReference>
<evidence type="ECO:0000256" key="6">
    <source>
        <dbReference type="HAMAP-Rule" id="MF_01186"/>
    </source>
</evidence>
<keyword evidence="3 6" id="KW-0564">Palmitate</keyword>
<evidence type="ECO:0000256" key="2">
    <source>
        <dbReference type="ARBA" id="ARBA00023136"/>
    </source>
</evidence>
<dbReference type="GO" id="GO:0009279">
    <property type="term" value="C:cell outer membrane"/>
    <property type="evidence" value="ECO:0007669"/>
    <property type="project" value="UniProtKB-SubCell"/>
</dbReference>
<reference evidence="7 8" key="1">
    <citation type="submission" date="2019-09" db="EMBL/GenBank/DDBJ databases">
        <title>Arenimonas chukotkensis sp. nov., a bacterium isolated from Chukotka hot spring, Arctic region, Russia.</title>
        <authorList>
            <person name="Zayulina K.S."/>
            <person name="Prokofeva M.I."/>
            <person name="Elcheninov A.G."/>
            <person name="Novikov A."/>
            <person name="Kochetkova T.V."/>
            <person name="Kublanov I.V."/>
        </authorList>
    </citation>
    <scope>NUCLEOTIDE SEQUENCE [LARGE SCALE GENOMIC DNA]</scope>
    <source>
        <strain evidence="7 8">3729k</strain>
    </source>
</reference>
<comment type="function">
    <text evidence="6">Together with LptD, is involved in the assembly of lipopolysaccharide (LPS) at the surface of the outer membrane. Required for the proper assembly of LptD. Binds LPS and may serve as the LPS recognition site at the outer membrane.</text>
</comment>
<proteinExistence type="inferred from homology"/>
<protein>
    <recommendedName>
        <fullName evidence="6">LPS-assembly lipoprotein LptE</fullName>
    </recommendedName>
</protein>
<evidence type="ECO:0000256" key="5">
    <source>
        <dbReference type="ARBA" id="ARBA00023288"/>
    </source>
</evidence>
<comment type="caution">
    <text evidence="7">The sequence shown here is derived from an EMBL/GenBank/DDBJ whole genome shotgun (WGS) entry which is preliminary data.</text>
</comment>
<keyword evidence="1 6" id="KW-0732">Signal</keyword>
<keyword evidence="2 6" id="KW-0472">Membrane</keyword>